<sequence length="282" mass="30510">MAQQNQPSSYKHGHSDHTISTHLLRTAETEAAFLLPHIKKTDHILDVGCGPGTITIGLAQRASEGRTVGIDISAGVLQKAKTVAAEADVPTEGPGSVVFEEGNILGRLAYPDNTFDVVYAAHVFGHFPPPDLPLQALAEIRRVLKPGGVLATRDAAAQHFFPRSIGLDRLWVGNFTRVVHNGDPDADLTGTIMPAMFLRAGFDADRIRVGAAAQMRSAPEDRRWLAARAAGQLGEGDPFRQNWLDAGITEDEIRQTVLAAEKWAETEGAWSAALHCEMLAWK</sequence>
<dbReference type="Proteomes" id="UP001174694">
    <property type="component" value="Unassembled WGS sequence"/>
</dbReference>
<accession>A0AA38RNQ7</accession>
<proteinExistence type="inferred from homology"/>
<reference evidence="3" key="1">
    <citation type="submission" date="2022-07" db="EMBL/GenBank/DDBJ databases">
        <title>Fungi with potential for degradation of polypropylene.</title>
        <authorList>
            <person name="Gostincar C."/>
        </authorList>
    </citation>
    <scope>NUCLEOTIDE SEQUENCE</scope>
    <source>
        <strain evidence="3">EXF-13308</strain>
    </source>
</reference>
<dbReference type="GO" id="GO:0032259">
    <property type="term" value="P:methylation"/>
    <property type="evidence" value="ECO:0007669"/>
    <property type="project" value="UniProtKB-KW"/>
</dbReference>
<evidence type="ECO:0000259" key="2">
    <source>
        <dbReference type="Pfam" id="PF13649"/>
    </source>
</evidence>
<comment type="caution">
    <text evidence="3">The sequence shown here is derived from an EMBL/GenBank/DDBJ whole genome shotgun (WGS) entry which is preliminary data.</text>
</comment>
<evidence type="ECO:0000313" key="4">
    <source>
        <dbReference type="Proteomes" id="UP001174694"/>
    </source>
</evidence>
<feature type="domain" description="Methyltransferase" evidence="2">
    <location>
        <begin position="44"/>
        <end position="148"/>
    </location>
</feature>
<dbReference type="PANTHER" id="PTHR43591">
    <property type="entry name" value="METHYLTRANSFERASE"/>
    <property type="match status" value="1"/>
</dbReference>
<dbReference type="CDD" id="cd02440">
    <property type="entry name" value="AdoMet_MTases"/>
    <property type="match status" value="1"/>
</dbReference>
<dbReference type="SUPFAM" id="SSF53335">
    <property type="entry name" value="S-adenosyl-L-methionine-dependent methyltransferases"/>
    <property type="match status" value="1"/>
</dbReference>
<gene>
    <name evidence="3" type="ORF">NKR23_g9998</name>
</gene>
<dbReference type="InterPro" id="IPR041698">
    <property type="entry name" value="Methyltransf_25"/>
</dbReference>
<dbReference type="EMBL" id="JANBVO010000042">
    <property type="protein sequence ID" value="KAJ9134639.1"/>
    <property type="molecule type" value="Genomic_DNA"/>
</dbReference>
<keyword evidence="4" id="KW-1185">Reference proteome</keyword>
<organism evidence="3 4">
    <name type="scientific">Pleurostoma richardsiae</name>
    <dbReference type="NCBI Taxonomy" id="41990"/>
    <lineage>
        <taxon>Eukaryota</taxon>
        <taxon>Fungi</taxon>
        <taxon>Dikarya</taxon>
        <taxon>Ascomycota</taxon>
        <taxon>Pezizomycotina</taxon>
        <taxon>Sordariomycetes</taxon>
        <taxon>Sordariomycetidae</taxon>
        <taxon>Calosphaeriales</taxon>
        <taxon>Pleurostomataceae</taxon>
        <taxon>Pleurostoma</taxon>
    </lineage>
</organism>
<keyword evidence="3" id="KW-0489">Methyltransferase</keyword>
<dbReference type="PANTHER" id="PTHR43591:SF24">
    <property type="entry name" value="2-METHOXY-6-POLYPRENYL-1,4-BENZOQUINOL METHYLASE, MITOCHONDRIAL"/>
    <property type="match status" value="1"/>
</dbReference>
<dbReference type="AlphaFoldDB" id="A0AA38RNQ7"/>
<evidence type="ECO:0000256" key="1">
    <source>
        <dbReference type="ARBA" id="ARBA00038158"/>
    </source>
</evidence>
<comment type="similarity">
    <text evidence="1">Belongs to the methyltransferase superfamily. LaeA methyltransferase family.</text>
</comment>
<protein>
    <submittedName>
        <fullName evidence="3">S-adenosyl-L-methionine-dependent methyltransferase</fullName>
    </submittedName>
</protein>
<dbReference type="Gene3D" id="3.40.50.150">
    <property type="entry name" value="Vaccinia Virus protein VP39"/>
    <property type="match status" value="1"/>
</dbReference>
<dbReference type="InterPro" id="IPR029063">
    <property type="entry name" value="SAM-dependent_MTases_sf"/>
</dbReference>
<evidence type="ECO:0000313" key="3">
    <source>
        <dbReference type="EMBL" id="KAJ9134639.1"/>
    </source>
</evidence>
<keyword evidence="3" id="KW-0808">Transferase</keyword>
<name>A0AA38RNQ7_9PEZI</name>
<dbReference type="GO" id="GO:0008168">
    <property type="term" value="F:methyltransferase activity"/>
    <property type="evidence" value="ECO:0007669"/>
    <property type="project" value="UniProtKB-KW"/>
</dbReference>
<dbReference type="Pfam" id="PF13649">
    <property type="entry name" value="Methyltransf_25"/>
    <property type="match status" value="1"/>
</dbReference>